<reference evidence="1" key="1">
    <citation type="journal article" date="2014" name="Int. J. Syst. Evol. Microbiol.">
        <title>Complete genome sequence of Corynebacterium casei LMG S-19264T (=DSM 44701T), isolated from a smear-ripened cheese.</title>
        <authorList>
            <consortium name="US DOE Joint Genome Institute (JGI-PGF)"/>
            <person name="Walter F."/>
            <person name="Albersmeier A."/>
            <person name="Kalinowski J."/>
            <person name="Ruckert C."/>
        </authorList>
    </citation>
    <scope>NUCLEOTIDE SEQUENCE</scope>
    <source>
        <strain evidence="1">VKM B-2555</strain>
    </source>
</reference>
<comment type="caution">
    <text evidence="1">The sequence shown here is derived from an EMBL/GenBank/DDBJ whole genome shotgun (WGS) entry which is preliminary data.</text>
</comment>
<keyword evidence="2" id="KW-1185">Reference proteome</keyword>
<name>A0A9W6N3C1_9HYPH</name>
<gene>
    <name evidence="1" type="ORF">GCM10008171_14340</name>
</gene>
<reference evidence="1" key="2">
    <citation type="submission" date="2023-01" db="EMBL/GenBank/DDBJ databases">
        <authorList>
            <person name="Sun Q."/>
            <person name="Evtushenko L."/>
        </authorList>
    </citation>
    <scope>NUCLEOTIDE SEQUENCE</scope>
    <source>
        <strain evidence="1">VKM B-2555</strain>
    </source>
</reference>
<protein>
    <submittedName>
        <fullName evidence="1">Uncharacterized protein</fullName>
    </submittedName>
</protein>
<sequence length="347" mass="39273">MPQQDDAFARFSTLPHDDLVRKVEAHVKATGEPETLADLFHGRISKDEKFVILAKVNVPQSRRPNRDYAPCPMCVPNKFLEGRLCWFPRLECVALIGHDCANKENSQDAESEWQRRRREKEETDFLLDHLLLVQDMVAVLEDFRPVAIAARDLFRHFRSKAGSVHRELRHVAKTGAQLSVAEKVWGQLQAVGPSGFGGAAGHTRTITFGPLHGVTAVQRDFDPVRRVDAAYERLKPLLCDDDDAVLAMIEGLDEKERHTAVVFIKEAEREFGKVLAMIKDMRNFFAADNLKRIDAWGTHEDNPHQIRVDDRRIIGKNEIYITGDGARALLSPDPVLWSFQAAWPKAA</sequence>
<accession>A0A9W6N3C1</accession>
<evidence type="ECO:0000313" key="1">
    <source>
        <dbReference type="EMBL" id="GLK76180.1"/>
    </source>
</evidence>
<organism evidence="1 2">
    <name type="scientific">Methylopila jiangsuensis</name>
    <dbReference type="NCBI Taxonomy" id="586230"/>
    <lineage>
        <taxon>Bacteria</taxon>
        <taxon>Pseudomonadati</taxon>
        <taxon>Pseudomonadota</taxon>
        <taxon>Alphaproteobacteria</taxon>
        <taxon>Hyphomicrobiales</taxon>
        <taxon>Methylopilaceae</taxon>
        <taxon>Methylopila</taxon>
    </lineage>
</organism>
<evidence type="ECO:0000313" key="2">
    <source>
        <dbReference type="Proteomes" id="UP001143364"/>
    </source>
</evidence>
<proteinExistence type="predicted"/>
<dbReference type="Proteomes" id="UP001143364">
    <property type="component" value="Unassembled WGS sequence"/>
</dbReference>
<dbReference type="AlphaFoldDB" id="A0A9W6N3C1"/>
<dbReference type="EMBL" id="BSFK01000007">
    <property type="protein sequence ID" value="GLK76180.1"/>
    <property type="molecule type" value="Genomic_DNA"/>
</dbReference>
<dbReference type="RefSeq" id="WP_271204132.1">
    <property type="nucleotide sequence ID" value="NZ_BSFK01000007.1"/>
</dbReference>